<dbReference type="InterPro" id="IPR036777">
    <property type="entry name" value="Channel_Tsx-like_sf"/>
</dbReference>
<reference evidence="6 7" key="1">
    <citation type="journal article" date="2005" name="Nucleic Acids Res.">
        <title>Genomic blueprint of Hahella chejuensis, a marine microbe producing an algicidal agent.</title>
        <authorList>
            <person name="Jeong H."/>
            <person name="Yim J.H."/>
            <person name="Lee C."/>
            <person name="Choi S.-H."/>
            <person name="Park Y.K."/>
            <person name="Yoon S.H."/>
            <person name="Hur C.-G."/>
            <person name="Kang H.-Y."/>
            <person name="Kim D."/>
            <person name="Lee H.H."/>
            <person name="Park K.H."/>
            <person name="Park S.-H."/>
            <person name="Park H.-S."/>
            <person name="Lee H.K."/>
            <person name="Oh T.K."/>
            <person name="Kim J.F."/>
        </authorList>
    </citation>
    <scope>NUCLEOTIDE SEQUENCE [LARGE SCALE GENOMIC DNA]</scope>
    <source>
        <strain evidence="6 7">KCTC 2396</strain>
    </source>
</reference>
<dbReference type="InterPro" id="IPR003055">
    <property type="entry name" value="Channel_Tsx"/>
</dbReference>
<evidence type="ECO:0000256" key="3">
    <source>
        <dbReference type="ARBA" id="ARBA00022729"/>
    </source>
</evidence>
<dbReference type="EMBL" id="CP000155">
    <property type="protein sequence ID" value="ABC27141.1"/>
    <property type="molecule type" value="Genomic_DNA"/>
</dbReference>
<comment type="subcellular location">
    <subcellularLocation>
        <location evidence="1">Cell outer membrane</location>
    </subcellularLocation>
</comment>
<dbReference type="AlphaFoldDB" id="Q2SQD3"/>
<comment type="similarity">
    <text evidence="2">Belongs to the nucleoside-specific channel-forming outer membrane porin (Tsx) (TC 1.B.10) family.</text>
</comment>
<keyword evidence="5" id="KW-0998">Cell outer membrane</keyword>
<dbReference type="HOGENOM" id="CLU_962051_0_0_6"/>
<evidence type="ECO:0000256" key="1">
    <source>
        <dbReference type="ARBA" id="ARBA00004442"/>
    </source>
</evidence>
<dbReference type="GO" id="GO:0005337">
    <property type="term" value="F:nucleoside transmembrane transporter activity"/>
    <property type="evidence" value="ECO:0007669"/>
    <property type="project" value="InterPro"/>
</dbReference>
<name>Q2SQD3_HAHCH</name>
<accession>Q2SQD3</accession>
<dbReference type="STRING" id="349521.HCH_00226"/>
<evidence type="ECO:0000256" key="5">
    <source>
        <dbReference type="ARBA" id="ARBA00023237"/>
    </source>
</evidence>
<evidence type="ECO:0000256" key="2">
    <source>
        <dbReference type="ARBA" id="ARBA00008728"/>
    </source>
</evidence>
<evidence type="ECO:0000313" key="7">
    <source>
        <dbReference type="Proteomes" id="UP000000238"/>
    </source>
</evidence>
<organism evidence="6 7">
    <name type="scientific">Hahella chejuensis (strain KCTC 2396)</name>
    <dbReference type="NCBI Taxonomy" id="349521"/>
    <lineage>
        <taxon>Bacteria</taxon>
        <taxon>Pseudomonadati</taxon>
        <taxon>Pseudomonadota</taxon>
        <taxon>Gammaproteobacteria</taxon>
        <taxon>Oceanospirillales</taxon>
        <taxon>Hahellaceae</taxon>
        <taxon>Hahella</taxon>
    </lineage>
</organism>
<dbReference type="Proteomes" id="UP000000238">
    <property type="component" value="Chromosome"/>
</dbReference>
<dbReference type="SUPFAM" id="SSF111364">
    <property type="entry name" value="Tsx-like channel"/>
    <property type="match status" value="1"/>
</dbReference>
<protein>
    <submittedName>
        <fullName evidence="6">Nucleoside-binding outer membrane protein</fullName>
    </submittedName>
</protein>
<keyword evidence="4" id="KW-0472">Membrane</keyword>
<keyword evidence="7" id="KW-1185">Reference proteome</keyword>
<dbReference type="GO" id="GO:0009279">
    <property type="term" value="C:cell outer membrane"/>
    <property type="evidence" value="ECO:0007669"/>
    <property type="project" value="UniProtKB-SubCell"/>
</dbReference>
<evidence type="ECO:0000313" key="6">
    <source>
        <dbReference type="EMBL" id="ABC27141.1"/>
    </source>
</evidence>
<dbReference type="Pfam" id="PF03502">
    <property type="entry name" value="Channel_Tsx"/>
    <property type="match status" value="1"/>
</dbReference>
<dbReference type="InterPro" id="IPR018013">
    <property type="entry name" value="Channel_Tsx-like"/>
</dbReference>
<dbReference type="eggNOG" id="COG3248">
    <property type="taxonomic scope" value="Bacteria"/>
</dbReference>
<dbReference type="OrthoDB" id="104801at2"/>
<dbReference type="Gene3D" id="2.40.230.20">
    <property type="entry name" value="Nucleoside-specific channel-forming protein, Tsx-like"/>
    <property type="match status" value="1"/>
</dbReference>
<sequence length="287" mass="31812">MTLKKQSALAAASGALVAGLLFSSAASAVEVPEDIHAADYHWMNWHLYRGIDQRGGPYKFDDTYFEIEFGGRSGALDFFGYVDFLDILGDSGNSDKNRGDNFFADIEPRLSIDYLTGMDLSVGPIKEWYLAFDLLMADTGPIGGLQVLWSGIGTDTELPWLGKTGIAVYARYVGENYGAKNEGSWDGYVAHINWFKPFYHNGDDFVAFQGYADYEFASDLGDDDPARSSDSFQSYLGVWYHSKQWAVGYGAKVYRNMTQFEDGAPGFAGPDQDTTGVGHYFNLTYKI</sequence>
<dbReference type="PRINTS" id="PR01277">
    <property type="entry name" value="CHANNELTSX"/>
</dbReference>
<keyword evidence="3" id="KW-0732">Signal</keyword>
<dbReference type="RefSeq" id="WP_011394218.1">
    <property type="nucleotide sequence ID" value="NC_007645.1"/>
</dbReference>
<gene>
    <name evidence="6" type="ordered locus">HCH_00226</name>
</gene>
<proteinExistence type="inferred from homology"/>
<evidence type="ECO:0000256" key="4">
    <source>
        <dbReference type="ARBA" id="ARBA00023136"/>
    </source>
</evidence>
<dbReference type="KEGG" id="hch:HCH_00226"/>